<accession>A0A9R0QQ81</accession>
<reference evidence="2 3" key="1">
    <citation type="submission" date="2017-09" db="EMBL/GenBank/DDBJ databases">
        <authorList>
            <consortium name="International Durum Wheat Genome Sequencing Consortium (IDWGSC)"/>
            <person name="Milanesi L."/>
        </authorList>
    </citation>
    <scope>NUCLEOTIDE SEQUENCE [LARGE SCALE GENOMIC DNA]</scope>
    <source>
        <strain evidence="3">cv. Svevo</strain>
    </source>
</reference>
<dbReference type="PROSITE" id="PS50144">
    <property type="entry name" value="MATH"/>
    <property type="match status" value="2"/>
</dbReference>
<feature type="domain" description="MATH" evidence="1">
    <location>
        <begin position="176"/>
        <end position="299"/>
    </location>
</feature>
<evidence type="ECO:0000313" key="2">
    <source>
        <dbReference type="EMBL" id="VAH14423.1"/>
    </source>
</evidence>
<evidence type="ECO:0000259" key="1">
    <source>
        <dbReference type="PROSITE" id="PS50144"/>
    </source>
</evidence>
<dbReference type="InterPro" id="IPR002083">
    <property type="entry name" value="MATH/TRAF_dom"/>
</dbReference>
<dbReference type="InterPro" id="IPR008974">
    <property type="entry name" value="TRAF-like"/>
</dbReference>
<organism evidence="2 3">
    <name type="scientific">Triticum turgidum subsp. durum</name>
    <name type="common">Durum wheat</name>
    <name type="synonym">Triticum durum</name>
    <dbReference type="NCBI Taxonomy" id="4567"/>
    <lineage>
        <taxon>Eukaryota</taxon>
        <taxon>Viridiplantae</taxon>
        <taxon>Streptophyta</taxon>
        <taxon>Embryophyta</taxon>
        <taxon>Tracheophyta</taxon>
        <taxon>Spermatophyta</taxon>
        <taxon>Magnoliopsida</taxon>
        <taxon>Liliopsida</taxon>
        <taxon>Poales</taxon>
        <taxon>Poaceae</taxon>
        <taxon>BOP clade</taxon>
        <taxon>Pooideae</taxon>
        <taxon>Triticodae</taxon>
        <taxon>Triticeae</taxon>
        <taxon>Triticinae</taxon>
        <taxon>Triticum</taxon>
    </lineage>
</organism>
<name>A0A9R0QQ81_TRITD</name>
<dbReference type="CDD" id="cd00121">
    <property type="entry name" value="MATH"/>
    <property type="match status" value="2"/>
</dbReference>
<dbReference type="OMA" id="WRIEIHT"/>
<dbReference type="Gene3D" id="2.60.210.10">
    <property type="entry name" value="Apoptosis, Tumor Necrosis Factor Receptor Associated Protein 2, Chain A"/>
    <property type="match status" value="2"/>
</dbReference>
<dbReference type="EMBL" id="LT934112">
    <property type="protein sequence ID" value="VAH14423.1"/>
    <property type="molecule type" value="Genomic_DNA"/>
</dbReference>
<dbReference type="Proteomes" id="UP000324705">
    <property type="component" value="Chromosome 1B"/>
</dbReference>
<dbReference type="PANTHER" id="PTHR46162">
    <property type="entry name" value="TRAF-LIKE FAMILY PROTEIN"/>
    <property type="match status" value="1"/>
</dbReference>
<dbReference type="Gramene" id="TRITD1Bv1G045760.1">
    <property type="protein sequence ID" value="TRITD1Bv1G045760.1"/>
    <property type="gene ID" value="TRITD1Bv1G045760"/>
</dbReference>
<gene>
    <name evidence="2" type="ORF">TRITD_1Bv1G045760</name>
</gene>
<dbReference type="SUPFAM" id="SSF49599">
    <property type="entry name" value="TRAF domain-like"/>
    <property type="match status" value="2"/>
</dbReference>
<evidence type="ECO:0000313" key="3">
    <source>
        <dbReference type="Proteomes" id="UP000324705"/>
    </source>
</evidence>
<proteinExistence type="predicted"/>
<protein>
    <recommendedName>
        <fullName evidence="1">MATH domain-containing protein</fullName>
    </recommendedName>
</protein>
<feature type="domain" description="MATH" evidence="1">
    <location>
        <begin position="18"/>
        <end position="149"/>
    </location>
</feature>
<dbReference type="AlphaFoldDB" id="A0A9R0QQ81"/>
<keyword evidence="3" id="KW-1185">Reference proteome</keyword>
<dbReference type="PANTHER" id="PTHR46162:SF32">
    <property type="entry name" value="MATH DOMAIN-CONTAINING PROTEIN"/>
    <property type="match status" value="1"/>
</dbReference>
<sequence>MGNSCVTGACSQGSNGSGTTFKWRIDGFSALLDKDEGWTNSSVFVIKGLNWYLKLNPRDRKSGDQNEYVTLNLVLTKVSEKSHTVAETTFKFLIYDQLHGKHHEEHQVSHSFQATSRFSGTSCMIPLATLKEQPSGFLVNDSCVFGVQFIKVVAVKGKHVLETLFVQKTSNISNGPQAYTWNIDDFFVLKNPSTSPEFQLCGHKWFITIYPSGSDSNGNYISLHLSMKDTLHKDSGILAEVSISIKDQETGKHMKTSDEDSFNPRWMSGATFFTEGLAMMRPHHAMTLARDSSSVAYSVPATRQ</sequence>
<dbReference type="Pfam" id="PF22486">
    <property type="entry name" value="MATH_2"/>
    <property type="match status" value="2"/>
</dbReference>